<proteinExistence type="predicted"/>
<dbReference type="EMBL" id="BAABAU010000001">
    <property type="protein sequence ID" value="GAA4265274.1"/>
    <property type="molecule type" value="Genomic_DNA"/>
</dbReference>
<organism evidence="1 2">
    <name type="scientific">Frondihabitans peucedani</name>
    <dbReference type="NCBI Taxonomy" id="598626"/>
    <lineage>
        <taxon>Bacteria</taxon>
        <taxon>Bacillati</taxon>
        <taxon>Actinomycetota</taxon>
        <taxon>Actinomycetes</taxon>
        <taxon>Micrococcales</taxon>
        <taxon>Microbacteriaceae</taxon>
        <taxon>Frondihabitans</taxon>
    </lineage>
</organism>
<protein>
    <submittedName>
        <fullName evidence="1">Uncharacterized protein</fullName>
    </submittedName>
</protein>
<evidence type="ECO:0000313" key="2">
    <source>
        <dbReference type="Proteomes" id="UP001501594"/>
    </source>
</evidence>
<accession>A0ABP8DZ67</accession>
<evidence type="ECO:0000313" key="1">
    <source>
        <dbReference type="EMBL" id="GAA4265274.1"/>
    </source>
</evidence>
<dbReference type="Proteomes" id="UP001501594">
    <property type="component" value="Unassembled WGS sequence"/>
</dbReference>
<gene>
    <name evidence="1" type="ORF">GCM10022256_08860</name>
</gene>
<name>A0ABP8DZ67_9MICO</name>
<reference evidence="2" key="1">
    <citation type="journal article" date="2019" name="Int. J. Syst. Evol. Microbiol.">
        <title>The Global Catalogue of Microorganisms (GCM) 10K type strain sequencing project: providing services to taxonomists for standard genome sequencing and annotation.</title>
        <authorList>
            <consortium name="The Broad Institute Genomics Platform"/>
            <consortium name="The Broad Institute Genome Sequencing Center for Infectious Disease"/>
            <person name="Wu L."/>
            <person name="Ma J."/>
        </authorList>
    </citation>
    <scope>NUCLEOTIDE SEQUENCE [LARGE SCALE GENOMIC DNA]</scope>
    <source>
        <strain evidence="2">JCM 17442</strain>
    </source>
</reference>
<sequence length="81" mass="8964">MVCVTLARFEPLRRPVEISTRALTDSLTQVQNGPTVLGFIRTQWNGYAALRGTHLSAAREVGCYATHGLALEALRQRPRSI</sequence>
<keyword evidence="2" id="KW-1185">Reference proteome</keyword>
<comment type="caution">
    <text evidence="1">The sequence shown here is derived from an EMBL/GenBank/DDBJ whole genome shotgun (WGS) entry which is preliminary data.</text>
</comment>